<name>A0A7L9RTL5_9PROT</name>
<sequence length="93" mass="10520">MHTILNVLKKDWFEKTTIFIGILGQTCPYIQAYKIFSLKSAYAVSLLSQLIALLSVTCWILYGYSRNVRPITISNVVGVFGVLLVLLGMWIYS</sequence>
<gene>
    <name evidence="2" type="ORF">CPBP_00673</name>
</gene>
<keyword evidence="1" id="KW-1133">Transmembrane helix</keyword>
<evidence type="ECO:0000313" key="2">
    <source>
        <dbReference type="EMBL" id="QOL19902.1"/>
    </source>
</evidence>
<keyword evidence="1" id="KW-0812">Transmembrane</keyword>
<accession>A0A7L9RTL5</accession>
<dbReference type="Proteomes" id="UP000594001">
    <property type="component" value="Chromosome"/>
</dbReference>
<dbReference type="InterPro" id="IPR004316">
    <property type="entry name" value="SWEET_rpt"/>
</dbReference>
<protein>
    <recommendedName>
        <fullName evidence="4">Sugar efflux transporter for intercellular exchange</fullName>
    </recommendedName>
</protein>
<reference evidence="2 3" key="1">
    <citation type="submission" date="2020-06" db="EMBL/GenBank/DDBJ databases">
        <title>The endosymbiont of the kinetoplastid Bodo saltans is a Paracaedibacter-like alpha-proteobacterium possessing a putative toxin-antitoxin system.</title>
        <authorList>
            <person name="Midha S."/>
            <person name="Rigden D.J."/>
            <person name="Siozios S."/>
            <person name="Hurst G.D.D."/>
            <person name="Jackson A.P."/>
        </authorList>
    </citation>
    <scope>NUCLEOTIDE SEQUENCE [LARGE SCALE GENOMIC DNA]</scope>
    <source>
        <strain evidence="2">Lake Konstanz</strain>
    </source>
</reference>
<feature type="transmembrane region" description="Helical" evidence="1">
    <location>
        <begin position="41"/>
        <end position="65"/>
    </location>
</feature>
<dbReference type="RefSeq" id="WP_350331461.1">
    <property type="nucleotide sequence ID" value="NZ_CP054719.1"/>
</dbReference>
<dbReference type="GO" id="GO:0016020">
    <property type="term" value="C:membrane"/>
    <property type="evidence" value="ECO:0007669"/>
    <property type="project" value="InterPro"/>
</dbReference>
<keyword evidence="3" id="KW-1185">Reference proteome</keyword>
<keyword evidence="1" id="KW-0472">Membrane</keyword>
<dbReference type="EMBL" id="CP054719">
    <property type="protein sequence ID" value="QOL19902.1"/>
    <property type="molecule type" value="Genomic_DNA"/>
</dbReference>
<evidence type="ECO:0000256" key="1">
    <source>
        <dbReference type="SAM" id="Phobius"/>
    </source>
</evidence>
<evidence type="ECO:0000313" key="3">
    <source>
        <dbReference type="Proteomes" id="UP000594001"/>
    </source>
</evidence>
<dbReference type="KEGG" id="pbal:CPBP_00673"/>
<evidence type="ECO:0008006" key="4">
    <source>
        <dbReference type="Google" id="ProtNLM"/>
    </source>
</evidence>
<feature type="transmembrane region" description="Helical" evidence="1">
    <location>
        <begin position="71"/>
        <end position="92"/>
    </location>
</feature>
<dbReference type="Gene3D" id="1.20.1280.290">
    <property type="match status" value="1"/>
</dbReference>
<dbReference type="Pfam" id="PF03083">
    <property type="entry name" value="MtN3_slv"/>
    <property type="match status" value="1"/>
</dbReference>
<organism evidence="2 3">
    <name type="scientific">Candidatus Bodocaedibacter vickermanii</name>
    <dbReference type="NCBI Taxonomy" id="2741701"/>
    <lineage>
        <taxon>Bacteria</taxon>
        <taxon>Pseudomonadati</taxon>
        <taxon>Pseudomonadota</taxon>
        <taxon>Alphaproteobacteria</taxon>
        <taxon>Holosporales</taxon>
        <taxon>Candidatus Paracaedibacteraceae</taxon>
        <taxon>Candidatus Bodocaedibacter</taxon>
    </lineage>
</organism>
<dbReference type="AlphaFoldDB" id="A0A7L9RTL5"/>
<proteinExistence type="predicted"/>